<dbReference type="EMBL" id="CAJVAX010000001">
    <property type="protein sequence ID" value="CAG7603000.1"/>
    <property type="molecule type" value="Genomic_DNA"/>
</dbReference>
<keyword evidence="3" id="KW-1185">Reference proteome</keyword>
<accession>A0A9W4EC87</accession>
<organism evidence="2 3">
    <name type="scientific">Actinacidiphila bryophytorum</name>
    <dbReference type="NCBI Taxonomy" id="1436133"/>
    <lineage>
        <taxon>Bacteria</taxon>
        <taxon>Bacillati</taxon>
        <taxon>Actinomycetota</taxon>
        <taxon>Actinomycetes</taxon>
        <taxon>Kitasatosporales</taxon>
        <taxon>Streptomycetaceae</taxon>
        <taxon>Actinacidiphila</taxon>
    </lineage>
</organism>
<dbReference type="AlphaFoldDB" id="A0A9W4EC87"/>
<sequence length="60" mass="6157">MTGGSGLRGVEVRFVLPPATTLSAAAGVLSRVARLGSRMAAHPRRPRPTALSEAAVTFPS</sequence>
<feature type="region of interest" description="Disordered" evidence="1">
    <location>
        <begin position="38"/>
        <end position="60"/>
    </location>
</feature>
<protein>
    <submittedName>
        <fullName evidence="2">Uncharacterized protein</fullName>
    </submittedName>
</protein>
<evidence type="ECO:0000256" key="1">
    <source>
        <dbReference type="SAM" id="MobiDB-lite"/>
    </source>
</evidence>
<dbReference type="RefSeq" id="WP_205048000.1">
    <property type="nucleotide sequence ID" value="NZ_CAJVAX010000001.1"/>
</dbReference>
<name>A0A9W4EC87_9ACTN</name>
<dbReference type="Proteomes" id="UP001153328">
    <property type="component" value="Unassembled WGS sequence"/>
</dbReference>
<comment type="caution">
    <text evidence="2">The sequence shown here is derived from an EMBL/GenBank/DDBJ whole genome shotgun (WGS) entry which is preliminary data.</text>
</comment>
<gene>
    <name evidence="2" type="ORF">SBRY_10580</name>
</gene>
<evidence type="ECO:0000313" key="3">
    <source>
        <dbReference type="Proteomes" id="UP001153328"/>
    </source>
</evidence>
<evidence type="ECO:0000313" key="2">
    <source>
        <dbReference type="EMBL" id="CAG7603000.1"/>
    </source>
</evidence>
<proteinExistence type="predicted"/>
<reference evidence="2" key="1">
    <citation type="submission" date="2021-06" db="EMBL/GenBank/DDBJ databases">
        <authorList>
            <person name="Arsene-Ploetze F."/>
        </authorList>
    </citation>
    <scope>NUCLEOTIDE SEQUENCE</scope>
    <source>
        <strain evidence="2">SBRY1</strain>
    </source>
</reference>